<dbReference type="EMBL" id="DF968199">
    <property type="protein sequence ID" value="GAP46001.1"/>
    <property type="molecule type" value="Genomic_DNA"/>
</dbReference>
<reference evidence="1" key="1">
    <citation type="journal article" date="2015" name="Genome Announc.">
        <title>Draft Genome Sequence of Thiostrepton-Producing Streptomyces azureus ATCC 14921.</title>
        <authorList>
            <person name="Sakihara K."/>
            <person name="Maeda J."/>
            <person name="Tashiro K."/>
            <person name="Fujino Y."/>
            <person name="Kuhara S."/>
            <person name="Ohshima T."/>
            <person name="Ogata S."/>
            <person name="Doi K."/>
        </authorList>
    </citation>
    <scope>NUCLEOTIDE SEQUENCE [LARGE SCALE GENOMIC DNA]</scope>
    <source>
        <strain evidence="1">ATCC14921</strain>
    </source>
</reference>
<accession>A0A0K8PDM6</accession>
<sequence length="179" mass="20643">MASNGAHVTTVQSPVPEQELSGIVGHRFIYTYANGWQYEMYVKNPTTIDYRIHSGMVGGRWVKDQRVDLVQLDDDHYKISWNEPTGTSVSVNVMPGKRRLHGVIFFPHWVEEHGERTVVYQNDHLDEMRRYRDEGPTYPVYVVPEFAKITLFEYVGPDDETVIATAPEDLPQGWSDRTN</sequence>
<evidence type="ECO:0000313" key="2">
    <source>
        <dbReference type="Proteomes" id="UP000053859"/>
    </source>
</evidence>
<keyword evidence="2" id="KW-1185">Reference proteome</keyword>
<dbReference type="CDD" id="cd14241">
    <property type="entry name" value="PAD"/>
    <property type="match status" value="1"/>
</dbReference>
<organism evidence="1 2">
    <name type="scientific">Streptomyces azureus</name>
    <dbReference type="NCBI Taxonomy" id="146537"/>
    <lineage>
        <taxon>Bacteria</taxon>
        <taxon>Bacillati</taxon>
        <taxon>Actinomycetota</taxon>
        <taxon>Actinomycetes</taxon>
        <taxon>Kitasatosporales</taxon>
        <taxon>Streptomycetaceae</taxon>
        <taxon>Streptomyces</taxon>
    </lineage>
</organism>
<proteinExistence type="predicted"/>
<dbReference type="OrthoDB" id="1623004at2"/>
<dbReference type="GO" id="GO:0016831">
    <property type="term" value="F:carboxy-lyase activity"/>
    <property type="evidence" value="ECO:0007669"/>
    <property type="project" value="InterPro"/>
</dbReference>
<dbReference type="InterPro" id="IPR008729">
    <property type="entry name" value="PA_de_COase"/>
</dbReference>
<dbReference type="Proteomes" id="UP000053859">
    <property type="component" value="Unassembled WGS sequence"/>
</dbReference>
<dbReference type="PANTHER" id="PTHR40087:SF1">
    <property type="entry name" value="PHENOLIC ACID DECARBOXYLASE PADC"/>
    <property type="match status" value="1"/>
</dbReference>
<dbReference type="Gene3D" id="2.40.128.20">
    <property type="match status" value="1"/>
</dbReference>
<dbReference type="InterPro" id="IPR012674">
    <property type="entry name" value="Calycin"/>
</dbReference>
<dbReference type="PATRIC" id="fig|146537.3.peg.770"/>
<name>A0A0K8PDM6_STRAJ</name>
<protein>
    <submittedName>
        <fullName evidence="1">Phenolic acid decarboxylase</fullName>
    </submittedName>
</protein>
<dbReference type="RefSeq" id="WP_059414868.1">
    <property type="nucleotide sequence ID" value="NZ_DF968199.1"/>
</dbReference>
<gene>
    <name evidence="1" type="ORF">SAZU_0733</name>
</gene>
<evidence type="ECO:0000313" key="1">
    <source>
        <dbReference type="EMBL" id="GAP46001.1"/>
    </source>
</evidence>
<dbReference type="AlphaFoldDB" id="A0A0K8PDM6"/>
<dbReference type="Pfam" id="PF05870">
    <property type="entry name" value="PA_decarbox"/>
    <property type="match status" value="1"/>
</dbReference>
<dbReference type="SUPFAM" id="SSF50814">
    <property type="entry name" value="Lipocalins"/>
    <property type="match status" value="1"/>
</dbReference>
<dbReference type="PANTHER" id="PTHR40087">
    <property type="entry name" value="PHENOLIC ACID DECARBOXYLASE PADC"/>
    <property type="match status" value="1"/>
</dbReference>